<dbReference type="EMBL" id="CP165628">
    <property type="protein sequence ID" value="XDU73874.1"/>
    <property type="molecule type" value="Genomic_DNA"/>
</dbReference>
<dbReference type="SUPFAM" id="SSF51430">
    <property type="entry name" value="NAD(P)-linked oxidoreductase"/>
    <property type="match status" value="1"/>
</dbReference>
<name>A0AB39VV87_9GAMM</name>
<reference evidence="4" key="1">
    <citation type="submission" date="2024-07" db="EMBL/GenBank/DDBJ databases">
        <authorList>
            <person name="Biller S.J."/>
        </authorList>
    </citation>
    <scope>NUCLEOTIDE SEQUENCE</scope>
    <source>
        <strain evidence="4">WC2420</strain>
    </source>
</reference>
<dbReference type="GO" id="GO:0005829">
    <property type="term" value="C:cytosol"/>
    <property type="evidence" value="ECO:0007669"/>
    <property type="project" value="UniProtKB-ARBA"/>
</dbReference>
<dbReference type="RefSeq" id="WP_369790168.1">
    <property type="nucleotide sequence ID" value="NZ_CP165628.1"/>
</dbReference>
<sequence length="336" mass="37150">MNYKYLGRSGLKVSPLCLGAMMFGGETDLETAKRIISKAGEQGVNFIDTADVYHAGKSEEVVGKAVATHRDDWVIATKFGFPFAGGPNQVGQSRKWIRQSVEGSLKRLGTDYIDVLYFHRALLDLPLEESVRSMGELINQGKIRYYGVSNFSGWRIAEMCRIADQLGVERPVVSEPLYNIVDRKSEVEQIPSAAHYGLGVVPYSPLARGVLTGKYNAETAPPADSRAGRGDRRIQQTEWRQESIAIARKIATYSAERGTDSIAFAIAWVLNNQNISSAIVGPRTEAHWDSYMRSLDFTLTKEDEEFVNSLVAPGHASTHGYTDPGYPVEGRKPLND</sequence>
<feature type="region of interest" description="Disordered" evidence="2">
    <location>
        <begin position="314"/>
        <end position="336"/>
    </location>
</feature>
<gene>
    <name evidence="4" type="ORF">AB3G37_07285</name>
</gene>
<accession>A0AB39VV87</accession>
<dbReference type="Gene3D" id="3.20.20.100">
    <property type="entry name" value="NADP-dependent oxidoreductase domain"/>
    <property type="match status" value="1"/>
</dbReference>
<evidence type="ECO:0000256" key="1">
    <source>
        <dbReference type="ARBA" id="ARBA00023002"/>
    </source>
</evidence>
<dbReference type="PANTHER" id="PTHR43364:SF4">
    <property type="entry name" value="NAD(P)-LINKED OXIDOREDUCTASE SUPERFAMILY PROTEIN"/>
    <property type="match status" value="1"/>
</dbReference>
<dbReference type="PANTHER" id="PTHR43364">
    <property type="entry name" value="NADH-SPECIFIC METHYLGLYOXAL REDUCTASE-RELATED"/>
    <property type="match status" value="1"/>
</dbReference>
<dbReference type="AlphaFoldDB" id="A0AB39VV87"/>
<dbReference type="Pfam" id="PF00248">
    <property type="entry name" value="Aldo_ket_red"/>
    <property type="match status" value="1"/>
</dbReference>
<dbReference type="GO" id="GO:0016491">
    <property type="term" value="F:oxidoreductase activity"/>
    <property type="evidence" value="ECO:0007669"/>
    <property type="project" value="UniProtKB-KW"/>
</dbReference>
<protein>
    <submittedName>
        <fullName evidence="4">Aldo/keto reductase</fullName>
    </submittedName>
</protein>
<dbReference type="FunFam" id="3.20.20.100:FF:000004">
    <property type="entry name" value="Oxidoreductase, aldo/keto reductase"/>
    <property type="match status" value="1"/>
</dbReference>
<dbReference type="InterPro" id="IPR036812">
    <property type="entry name" value="NAD(P)_OxRdtase_dom_sf"/>
</dbReference>
<keyword evidence="1" id="KW-0560">Oxidoreductase</keyword>
<evidence type="ECO:0000259" key="3">
    <source>
        <dbReference type="Pfam" id="PF00248"/>
    </source>
</evidence>
<dbReference type="InterPro" id="IPR023210">
    <property type="entry name" value="NADP_OxRdtase_dom"/>
</dbReference>
<organism evidence="4">
    <name type="scientific">Rouxiella sp. WC2420</name>
    <dbReference type="NCBI Taxonomy" id="3234145"/>
    <lineage>
        <taxon>Bacteria</taxon>
        <taxon>Pseudomonadati</taxon>
        <taxon>Pseudomonadota</taxon>
        <taxon>Gammaproteobacteria</taxon>
        <taxon>Enterobacterales</taxon>
        <taxon>Yersiniaceae</taxon>
        <taxon>Rouxiella</taxon>
    </lineage>
</organism>
<proteinExistence type="predicted"/>
<dbReference type="InterPro" id="IPR050523">
    <property type="entry name" value="AKR_Detox_Biosynth"/>
</dbReference>
<evidence type="ECO:0000256" key="2">
    <source>
        <dbReference type="SAM" id="MobiDB-lite"/>
    </source>
</evidence>
<evidence type="ECO:0000313" key="4">
    <source>
        <dbReference type="EMBL" id="XDU73874.1"/>
    </source>
</evidence>
<feature type="domain" description="NADP-dependent oxidoreductase" evidence="3">
    <location>
        <begin position="15"/>
        <end position="307"/>
    </location>
</feature>